<dbReference type="OrthoDB" id="9808744at2"/>
<organism evidence="3 4">
    <name type="scientific">Lentilactobacillus otakiensis DSM 19908 = JCM 15040</name>
    <dbReference type="NCBI Taxonomy" id="1423780"/>
    <lineage>
        <taxon>Bacteria</taxon>
        <taxon>Bacillati</taxon>
        <taxon>Bacillota</taxon>
        <taxon>Bacilli</taxon>
        <taxon>Lactobacillales</taxon>
        <taxon>Lactobacillaceae</taxon>
        <taxon>Lentilactobacillus</taxon>
    </lineage>
</organism>
<dbReference type="InterPro" id="IPR003477">
    <property type="entry name" value="PemK-like"/>
</dbReference>
<accession>S4PQX8</accession>
<evidence type="ECO:0000313" key="3">
    <source>
        <dbReference type="EMBL" id="GAD17590.1"/>
    </source>
</evidence>
<keyword evidence="4" id="KW-1185">Reference proteome</keyword>
<dbReference type="PANTHER" id="PTHR33988">
    <property type="entry name" value="ENDORIBONUCLEASE MAZF-RELATED"/>
    <property type="match status" value="1"/>
</dbReference>
<dbReference type="GO" id="GO:0006402">
    <property type="term" value="P:mRNA catabolic process"/>
    <property type="evidence" value="ECO:0007669"/>
    <property type="project" value="TreeGrafter"/>
</dbReference>
<dbReference type="SUPFAM" id="SSF50118">
    <property type="entry name" value="Cell growth inhibitor/plasmid maintenance toxic component"/>
    <property type="match status" value="1"/>
</dbReference>
<dbReference type="Gene3D" id="2.30.30.110">
    <property type="match status" value="1"/>
</dbReference>
<evidence type="ECO:0000256" key="1">
    <source>
        <dbReference type="ARBA" id="ARBA00007521"/>
    </source>
</evidence>
<protein>
    <submittedName>
        <fullName evidence="3">Uncharacterized protein</fullName>
    </submittedName>
</protein>
<gene>
    <name evidence="3" type="ORF">LOT_2128</name>
</gene>
<dbReference type="PATRIC" id="fig|1423780.4.peg.921"/>
<name>S4PQX8_9LACO</name>
<dbReference type="GeneID" id="301048181"/>
<evidence type="ECO:0000313" key="4">
    <source>
        <dbReference type="Proteomes" id="UP000016361"/>
    </source>
</evidence>
<dbReference type="EMBL" id="BASH01000009">
    <property type="protein sequence ID" value="GAD17590.1"/>
    <property type="molecule type" value="Genomic_DNA"/>
</dbReference>
<dbReference type="RefSeq" id="WP_020282028.1">
    <property type="nucleotide sequence ID" value="NZ_AZED01000013.1"/>
</dbReference>
<dbReference type="Proteomes" id="UP000016361">
    <property type="component" value="Unassembled WGS sequence"/>
</dbReference>
<comment type="similarity">
    <text evidence="1">Belongs to the PemK/MazF family.</text>
</comment>
<reference evidence="4" key="1">
    <citation type="journal article" date="2013" name="Genome Announc.">
        <title>Draft Genome Sequence of D-Branched-Chain Amino Acid Producer Lactobacillus otakiensis JCM 15040T, Isolated from a Traditional Japanese Pickle.</title>
        <authorList>
            <person name="Doi K."/>
            <person name="Mori K."/>
            <person name="Mutaguchi Y."/>
            <person name="Tashiro K."/>
            <person name="Fujino Y."/>
            <person name="Ohmori T."/>
            <person name="Kuhara S."/>
            <person name="Ohshima T."/>
        </authorList>
    </citation>
    <scope>NUCLEOTIDE SEQUENCE [LARGE SCALE GENOMIC DNA]</scope>
    <source>
        <strain evidence="4">JCM 15040</strain>
    </source>
</reference>
<dbReference type="eggNOG" id="COG2337">
    <property type="taxonomic scope" value="Bacteria"/>
</dbReference>
<dbReference type="GO" id="GO:0004521">
    <property type="term" value="F:RNA endonuclease activity"/>
    <property type="evidence" value="ECO:0007669"/>
    <property type="project" value="TreeGrafter"/>
</dbReference>
<dbReference type="AlphaFoldDB" id="S4PQX8"/>
<dbReference type="STRING" id="1423780.FD05_GL000920"/>
<dbReference type="PANTHER" id="PTHR33988:SF3">
    <property type="entry name" value="ENDORIBONUCLEASE TOXIN CHPB-RELATED"/>
    <property type="match status" value="1"/>
</dbReference>
<dbReference type="GO" id="GO:0016075">
    <property type="term" value="P:rRNA catabolic process"/>
    <property type="evidence" value="ECO:0007669"/>
    <property type="project" value="TreeGrafter"/>
</dbReference>
<proteinExistence type="inferred from homology"/>
<sequence length="108" mass="12525">MYIPKERDIVSVSFDPAKGHEIQKRRPALVISNEKFNSLTGFCIVCPITSTHRRFGTYIEIAEPRKIQGDVVTHQLRSIDYKVRHIQFVEKCDVVTWANVMTTIQMFV</sequence>
<dbReference type="InterPro" id="IPR011067">
    <property type="entry name" value="Plasmid_toxin/cell-grow_inhib"/>
</dbReference>
<dbReference type="Pfam" id="PF02452">
    <property type="entry name" value="PemK_toxin"/>
    <property type="match status" value="1"/>
</dbReference>
<evidence type="ECO:0000256" key="2">
    <source>
        <dbReference type="ARBA" id="ARBA00022649"/>
    </source>
</evidence>
<dbReference type="GO" id="GO:0003677">
    <property type="term" value="F:DNA binding"/>
    <property type="evidence" value="ECO:0007669"/>
    <property type="project" value="InterPro"/>
</dbReference>
<keyword evidence="2" id="KW-1277">Toxin-antitoxin system</keyword>
<comment type="caution">
    <text evidence="3">The sequence shown here is derived from an EMBL/GenBank/DDBJ whole genome shotgun (WGS) entry which is preliminary data.</text>
</comment>